<protein>
    <submittedName>
        <fullName evidence="1">Uncharacterized protein</fullName>
    </submittedName>
</protein>
<reference evidence="1" key="1">
    <citation type="journal article" date="2014" name="Front. Microbiol.">
        <title>High frequency of phylogenetically diverse reductive dehalogenase-homologous genes in deep subseafloor sedimentary metagenomes.</title>
        <authorList>
            <person name="Kawai M."/>
            <person name="Futagami T."/>
            <person name="Toyoda A."/>
            <person name="Takaki Y."/>
            <person name="Nishi S."/>
            <person name="Hori S."/>
            <person name="Arai W."/>
            <person name="Tsubouchi T."/>
            <person name="Morono Y."/>
            <person name="Uchiyama I."/>
            <person name="Ito T."/>
            <person name="Fujiyama A."/>
            <person name="Inagaki F."/>
            <person name="Takami H."/>
        </authorList>
    </citation>
    <scope>NUCLEOTIDE SEQUENCE</scope>
    <source>
        <strain evidence="1">Expedition CK06-06</strain>
    </source>
</reference>
<dbReference type="AlphaFoldDB" id="X0XFM5"/>
<comment type="caution">
    <text evidence="1">The sequence shown here is derived from an EMBL/GenBank/DDBJ whole genome shotgun (WGS) entry which is preliminary data.</text>
</comment>
<proteinExistence type="predicted"/>
<evidence type="ECO:0000313" key="1">
    <source>
        <dbReference type="EMBL" id="GAG41915.1"/>
    </source>
</evidence>
<accession>X0XFM5</accession>
<gene>
    <name evidence="1" type="ORF">S01H1_85507</name>
</gene>
<name>X0XFM5_9ZZZZ</name>
<feature type="non-terminal residue" evidence="1">
    <location>
        <position position="1"/>
    </location>
</feature>
<sequence length="58" mass="6680">TNRCIVKLKISTMNYGANWSIYDETYGVGYAVANGEELYFEFSQGELTARRYNIKFSP</sequence>
<organism evidence="1">
    <name type="scientific">marine sediment metagenome</name>
    <dbReference type="NCBI Taxonomy" id="412755"/>
    <lineage>
        <taxon>unclassified sequences</taxon>
        <taxon>metagenomes</taxon>
        <taxon>ecological metagenomes</taxon>
    </lineage>
</organism>
<dbReference type="EMBL" id="BARS01058759">
    <property type="protein sequence ID" value="GAG41915.1"/>
    <property type="molecule type" value="Genomic_DNA"/>
</dbReference>